<feature type="transmembrane region" description="Helical" evidence="7">
    <location>
        <begin position="182"/>
        <end position="202"/>
    </location>
</feature>
<dbReference type="PANTHER" id="PTHR22926:SF5">
    <property type="entry name" value="PHOSPHO-N-ACETYLMURAMOYL-PENTAPEPTIDE-TRANSFERASE HOMOLOG"/>
    <property type="match status" value="1"/>
</dbReference>
<dbReference type="Pfam" id="PF10555">
    <property type="entry name" value="MraY_sig1"/>
    <property type="match status" value="1"/>
</dbReference>
<keyword evidence="7 9" id="KW-0479">Metal-binding</keyword>
<evidence type="ECO:0000256" key="4">
    <source>
        <dbReference type="ARBA" id="ARBA00022692"/>
    </source>
</evidence>
<feature type="binding site" evidence="9">
    <location>
        <position position="209"/>
    </location>
    <ligand>
        <name>Mg(2+)</name>
        <dbReference type="ChEBI" id="CHEBI:18420"/>
    </ligand>
</feature>
<dbReference type="RefSeq" id="WP_036906034.1">
    <property type="nucleotide sequence ID" value="NZ_CP138967.1"/>
</dbReference>
<dbReference type="GO" id="GO:0008963">
    <property type="term" value="F:phospho-N-acetylmuramoyl-pentapeptide-transferase activity"/>
    <property type="evidence" value="ECO:0007669"/>
    <property type="project" value="UniProtKB-UniRule"/>
</dbReference>
<feature type="transmembrane region" description="Helical" evidence="7">
    <location>
        <begin position="117"/>
        <end position="136"/>
    </location>
</feature>
<dbReference type="PROSITE" id="PS01347">
    <property type="entry name" value="MRAY_1"/>
    <property type="match status" value="1"/>
</dbReference>
<dbReference type="GO" id="GO:0046872">
    <property type="term" value="F:metal ion binding"/>
    <property type="evidence" value="ECO:0007669"/>
    <property type="project" value="UniProtKB-KW"/>
</dbReference>
<feature type="transmembrane region" description="Helical" evidence="7">
    <location>
        <begin position="86"/>
        <end position="111"/>
    </location>
</feature>
<feature type="binding site" evidence="9">
    <location>
        <position position="272"/>
    </location>
    <ligand>
        <name>Mg(2+)</name>
        <dbReference type="ChEBI" id="CHEBI:18420"/>
    </ligand>
</feature>
<dbReference type="InterPro" id="IPR018480">
    <property type="entry name" value="PNAcMuramoyl-5peptid_Trfase_CS"/>
</dbReference>
<sequence>MKKSNKLLDNKKVSFYNSINNNILVLFGLISITCVFSDFYYKTSNLTITFIITTLVSSIITFIGIPKLKKIKIKQIIREEGPKNHFLKQGTPTMGGIFFIPIGIIVSNILYFNQDNYDIILTLSFVIIFFMFIGFIDDFLSLKKKLNTGLSSNQKILLQSLISLIFILICAFNNLIPQNIQIANKIFNIGNLIYPLGIFVLLAESNSTNLTDGLDGLLSGCSVLIFTGLAISILIENPSNNSTLAPLCIAMAGACMGFLFLNKYPAKLFMGDSGSLAIGASLGGIALISNHLWSLLIMGGILAAESISVIIQVSIFKISKRVKGKGHKLFLMTPLHHHFELKGNNESLIVSSFWLITLFLVIINLIFLIKS</sequence>
<feature type="transmembrane region" description="Helical" evidence="7">
    <location>
        <begin position="295"/>
        <end position="316"/>
    </location>
</feature>
<feature type="transmembrane region" description="Helical" evidence="7">
    <location>
        <begin position="214"/>
        <end position="235"/>
    </location>
</feature>
<dbReference type="EMBL" id="JNAX01000011">
    <property type="protein sequence ID" value="KGG20628.1"/>
    <property type="molecule type" value="Genomic_DNA"/>
</dbReference>
<evidence type="ECO:0000256" key="8">
    <source>
        <dbReference type="NCBIfam" id="TIGR00445"/>
    </source>
</evidence>
<keyword evidence="7 9" id="KW-0460">Magnesium</keyword>
<dbReference type="GO" id="GO:0051301">
    <property type="term" value="P:cell division"/>
    <property type="evidence" value="ECO:0007669"/>
    <property type="project" value="UniProtKB-KW"/>
</dbReference>
<dbReference type="Proteomes" id="UP000030392">
    <property type="component" value="Unassembled WGS sequence"/>
</dbReference>
<keyword evidence="7" id="KW-0133">Cell shape</keyword>
<evidence type="ECO:0000256" key="2">
    <source>
        <dbReference type="ARBA" id="ARBA00005583"/>
    </source>
</evidence>
<comment type="catalytic activity">
    <reaction evidence="7">
        <text>UDP-N-acetyl-alpha-D-muramoyl-L-alanyl-gamma-D-glutamyl-meso-2,6-diaminopimeloyl-D-alanyl-D-alanine + di-trans,octa-cis-undecaprenyl phosphate = di-trans,octa-cis-undecaprenyl diphospho-N-acetyl-alpha-D-muramoyl-L-alanyl-D-glutamyl-meso-2,6-diaminopimeloyl-D-alanyl-D-alanine + UMP</text>
        <dbReference type="Rhea" id="RHEA:28386"/>
        <dbReference type="ChEBI" id="CHEBI:57865"/>
        <dbReference type="ChEBI" id="CHEBI:60392"/>
        <dbReference type="ChEBI" id="CHEBI:61386"/>
        <dbReference type="ChEBI" id="CHEBI:61387"/>
        <dbReference type="EC" id="2.7.8.13"/>
    </reaction>
</comment>
<dbReference type="Pfam" id="PF00953">
    <property type="entry name" value="Glycos_transf_4"/>
    <property type="match status" value="1"/>
</dbReference>
<feature type="transmembrane region" description="Helical" evidence="7">
    <location>
        <begin position="241"/>
        <end position="261"/>
    </location>
</feature>
<feature type="transmembrane region" description="Helical" evidence="7">
    <location>
        <begin position="47"/>
        <end position="65"/>
    </location>
</feature>
<dbReference type="NCBIfam" id="TIGR00445">
    <property type="entry name" value="mraY"/>
    <property type="match status" value="1"/>
</dbReference>
<proteinExistence type="inferred from homology"/>
<keyword evidence="5 7" id="KW-1133">Transmembrane helix</keyword>
<dbReference type="CDD" id="cd06852">
    <property type="entry name" value="GT_MraY"/>
    <property type="match status" value="1"/>
</dbReference>
<keyword evidence="7" id="KW-0961">Cell wall biogenesis/degradation</keyword>
<dbReference type="HAMAP" id="MF_00038">
    <property type="entry name" value="MraY"/>
    <property type="match status" value="1"/>
</dbReference>
<evidence type="ECO:0000256" key="6">
    <source>
        <dbReference type="ARBA" id="ARBA00023136"/>
    </source>
</evidence>
<dbReference type="InterPro" id="IPR003524">
    <property type="entry name" value="PNAcMuramoyl-5peptid_Trfase"/>
</dbReference>
<name>A0A0A2C2U3_PROMR</name>
<keyword evidence="6 7" id="KW-0472">Membrane</keyword>
<evidence type="ECO:0000313" key="11">
    <source>
        <dbReference type="Proteomes" id="UP000030392"/>
    </source>
</evidence>
<dbReference type="UniPathway" id="UPA00219"/>
<comment type="subcellular location">
    <subcellularLocation>
        <location evidence="7">Cell membrane</location>
        <topology evidence="7">Multi-pass membrane protein</topology>
    </subcellularLocation>
    <subcellularLocation>
        <location evidence="1">Membrane</location>
        <topology evidence="1">Multi-pass membrane protein</topology>
    </subcellularLocation>
</comment>
<dbReference type="InterPro" id="IPR000715">
    <property type="entry name" value="Glycosyl_transferase_4"/>
</dbReference>
<keyword evidence="7" id="KW-0132">Cell division</keyword>
<accession>A0A0A2C2U3</accession>
<dbReference type="EC" id="2.7.8.13" evidence="7 8"/>
<dbReference type="GO" id="GO:0009252">
    <property type="term" value="P:peptidoglycan biosynthetic process"/>
    <property type="evidence" value="ECO:0007669"/>
    <property type="project" value="UniProtKB-UniRule"/>
</dbReference>
<comment type="pathway">
    <text evidence="7">Cell wall biogenesis; peptidoglycan biosynthesis.</text>
</comment>
<comment type="similarity">
    <text evidence="2 7">Belongs to the glycosyltransferase 4 family. MraY subfamily.</text>
</comment>
<evidence type="ECO:0000313" key="10">
    <source>
        <dbReference type="EMBL" id="KGG20628.1"/>
    </source>
</evidence>
<keyword evidence="4 7" id="KW-0812">Transmembrane</keyword>
<feature type="transmembrane region" description="Helical" evidence="7">
    <location>
        <begin position="348"/>
        <end position="369"/>
    </location>
</feature>
<gene>
    <name evidence="7" type="primary">mraY</name>
    <name evidence="10" type="ORF">EV03_1129</name>
</gene>
<dbReference type="AlphaFoldDB" id="A0A0A2C2U3"/>
<feature type="transmembrane region" description="Helical" evidence="7">
    <location>
        <begin position="156"/>
        <end position="176"/>
    </location>
</feature>
<evidence type="ECO:0000256" key="3">
    <source>
        <dbReference type="ARBA" id="ARBA00022679"/>
    </source>
</evidence>
<keyword evidence="7" id="KW-0131">Cell cycle</keyword>
<keyword evidence="3 7" id="KW-0808">Transferase</keyword>
<evidence type="ECO:0000256" key="5">
    <source>
        <dbReference type="ARBA" id="ARBA00022989"/>
    </source>
</evidence>
<keyword evidence="7" id="KW-0573">Peptidoglycan synthesis</keyword>
<dbReference type="GO" id="GO:0005886">
    <property type="term" value="C:plasma membrane"/>
    <property type="evidence" value="ECO:0007669"/>
    <property type="project" value="UniProtKB-SubCell"/>
</dbReference>
<evidence type="ECO:0000256" key="9">
    <source>
        <dbReference type="PIRSR" id="PIRSR600715-1"/>
    </source>
</evidence>
<feature type="transmembrane region" description="Helical" evidence="7">
    <location>
        <begin position="21"/>
        <end position="41"/>
    </location>
</feature>
<organism evidence="10 11">
    <name type="scientific">Prochlorococcus marinus str. PAC1</name>
    <dbReference type="NCBI Taxonomy" id="59924"/>
    <lineage>
        <taxon>Bacteria</taxon>
        <taxon>Bacillati</taxon>
        <taxon>Cyanobacteriota</taxon>
        <taxon>Cyanophyceae</taxon>
        <taxon>Synechococcales</taxon>
        <taxon>Prochlorococcaceae</taxon>
        <taxon>Prochlorococcus</taxon>
    </lineage>
</organism>
<comment type="caution">
    <text evidence="10">The sequence shown here is derived from an EMBL/GenBank/DDBJ whole genome shotgun (WGS) entry which is preliminary data.</text>
</comment>
<dbReference type="GO" id="GO:0071555">
    <property type="term" value="P:cell wall organization"/>
    <property type="evidence" value="ECO:0007669"/>
    <property type="project" value="UniProtKB-KW"/>
</dbReference>
<evidence type="ECO:0000256" key="1">
    <source>
        <dbReference type="ARBA" id="ARBA00004141"/>
    </source>
</evidence>
<dbReference type="PANTHER" id="PTHR22926">
    <property type="entry name" value="PHOSPHO-N-ACETYLMURAMOYL-PENTAPEPTIDE-TRANSFERASE"/>
    <property type="match status" value="1"/>
</dbReference>
<evidence type="ECO:0000256" key="7">
    <source>
        <dbReference type="HAMAP-Rule" id="MF_00038"/>
    </source>
</evidence>
<comment type="function">
    <text evidence="7">Catalyzes the initial step of the lipid cycle reactions in the biosynthesis of the cell wall peptidoglycan: transfers peptidoglycan precursor phospho-MurNAc-pentapeptide from UDP-MurNAc-pentapeptide onto the lipid carrier undecaprenyl phosphate, yielding undecaprenyl-pyrophosphoryl-MurNAc-pentapeptide, known as lipid I.</text>
</comment>
<dbReference type="GO" id="GO:0008360">
    <property type="term" value="P:regulation of cell shape"/>
    <property type="evidence" value="ECO:0007669"/>
    <property type="project" value="UniProtKB-KW"/>
</dbReference>
<protein>
    <recommendedName>
        <fullName evidence="7 8">Phospho-N-acetylmuramoyl-pentapeptide-transferase</fullName>
        <ecNumber evidence="7 8">2.7.8.13</ecNumber>
    </recommendedName>
    <alternativeName>
        <fullName evidence="7">UDP-MurNAc-pentapeptide phosphotransferase</fullName>
    </alternativeName>
</protein>
<keyword evidence="7" id="KW-1003">Cell membrane</keyword>
<dbReference type="GO" id="GO:0051992">
    <property type="term" value="F:UDP-N-acetylmuramoyl-L-alanyl-D-glutamyl-meso-2,6-diaminopimelyl-D-alanyl-D-alanine:undecaprenyl-phosphate transferase activity"/>
    <property type="evidence" value="ECO:0007669"/>
    <property type="project" value="RHEA"/>
</dbReference>
<comment type="cofactor">
    <cofactor evidence="7 9">
        <name>Mg(2+)</name>
        <dbReference type="ChEBI" id="CHEBI:18420"/>
    </cofactor>
</comment>
<reference evidence="11" key="1">
    <citation type="journal article" date="2014" name="Sci. Data">
        <title>Genomes of diverse isolates of the marine cyanobacterium Prochlorococcus.</title>
        <authorList>
            <person name="Biller S."/>
            <person name="Berube P."/>
            <person name="Thompson J."/>
            <person name="Kelly L."/>
            <person name="Roggensack S."/>
            <person name="Awad L."/>
            <person name="Roache-Johnson K."/>
            <person name="Ding H."/>
            <person name="Giovannoni S.J."/>
            <person name="Moore L.R."/>
            <person name="Chisholm S.W."/>
        </authorList>
    </citation>
    <scope>NUCLEOTIDE SEQUENCE [LARGE SCALE GENOMIC DNA]</scope>
    <source>
        <strain evidence="11">PAC1</strain>
    </source>
</reference>
<dbReference type="PROSITE" id="PS01348">
    <property type="entry name" value="MRAY_2"/>
    <property type="match status" value="1"/>
</dbReference>